<keyword evidence="8" id="KW-1185">Reference proteome</keyword>
<organism evidence="7 8">
    <name type="scientific">Pseudomonas schmalbachii</name>
    <dbReference type="NCBI Taxonomy" id="2816993"/>
    <lineage>
        <taxon>Bacteria</taxon>
        <taxon>Pseudomonadati</taxon>
        <taxon>Pseudomonadota</taxon>
        <taxon>Gammaproteobacteria</taxon>
        <taxon>Pseudomonadales</taxon>
        <taxon>Pseudomonadaceae</taxon>
        <taxon>Pseudomonas</taxon>
    </lineage>
</organism>
<evidence type="ECO:0000256" key="3">
    <source>
        <dbReference type="ARBA" id="ARBA00022801"/>
    </source>
</evidence>
<gene>
    <name evidence="7" type="ORF">JFY56_18145</name>
</gene>
<dbReference type="PANTHER" id="PTHR11717:SF31">
    <property type="entry name" value="LOW MOLECULAR WEIGHT PROTEIN-TYROSINE-PHOSPHATASE ETP-RELATED"/>
    <property type="match status" value="1"/>
</dbReference>
<dbReference type="InterPro" id="IPR036196">
    <property type="entry name" value="Ptyr_pPase_sf"/>
</dbReference>
<dbReference type="RefSeq" id="WP_208315333.1">
    <property type="nucleotide sequence ID" value="NZ_JAELYA010000007.1"/>
</dbReference>
<dbReference type="SMART" id="SM00226">
    <property type="entry name" value="LMWPc"/>
    <property type="match status" value="1"/>
</dbReference>
<dbReference type="EC" id="3.1.3.48" evidence="2"/>
<dbReference type="PRINTS" id="PR00719">
    <property type="entry name" value="LMWPTPASE"/>
</dbReference>
<evidence type="ECO:0000256" key="4">
    <source>
        <dbReference type="ARBA" id="ARBA00022912"/>
    </source>
</evidence>
<keyword evidence="4" id="KW-0904">Protein phosphatase</keyword>
<sequence>MFKRILIVCVGNICRSPTAEHLLRQALLGTDVQVSSAGLGALVDKPIERNALATLQQHGQQPHEHSARQLTSRMLRESDLILVMEKRHLQGISQMAPEARGKTFLLGKWQDDREIPDPYRQSEAAFEHAYALIEEGVEAWSKRIRPNR</sequence>
<dbReference type="InterPro" id="IPR050438">
    <property type="entry name" value="LMW_PTPase"/>
</dbReference>
<proteinExistence type="inferred from homology"/>
<evidence type="ECO:0000256" key="5">
    <source>
        <dbReference type="ARBA" id="ARBA00051722"/>
    </source>
</evidence>
<dbReference type="PANTHER" id="PTHR11717">
    <property type="entry name" value="LOW MOLECULAR WEIGHT PROTEIN TYROSINE PHOSPHATASE"/>
    <property type="match status" value="1"/>
</dbReference>
<feature type="domain" description="Phosphotyrosine protein phosphatase I" evidence="6">
    <location>
        <begin position="3"/>
        <end position="143"/>
    </location>
</feature>
<dbReference type="CDD" id="cd16343">
    <property type="entry name" value="LMWPTP"/>
    <property type="match status" value="1"/>
</dbReference>
<dbReference type="EMBL" id="JAELYA010000007">
    <property type="protein sequence ID" value="MBO3277146.1"/>
    <property type="molecule type" value="Genomic_DNA"/>
</dbReference>
<evidence type="ECO:0000256" key="1">
    <source>
        <dbReference type="ARBA" id="ARBA00011063"/>
    </source>
</evidence>
<dbReference type="Gene3D" id="3.40.50.2300">
    <property type="match status" value="1"/>
</dbReference>
<protein>
    <recommendedName>
        <fullName evidence="2">protein-tyrosine-phosphatase</fullName>
        <ecNumber evidence="2">3.1.3.48</ecNumber>
    </recommendedName>
</protein>
<evidence type="ECO:0000259" key="6">
    <source>
        <dbReference type="SMART" id="SM00226"/>
    </source>
</evidence>
<dbReference type="Proteomes" id="UP000669060">
    <property type="component" value="Unassembled WGS sequence"/>
</dbReference>
<comment type="caution">
    <text evidence="7">The sequence shown here is derived from an EMBL/GenBank/DDBJ whole genome shotgun (WGS) entry which is preliminary data.</text>
</comment>
<dbReference type="SUPFAM" id="SSF52788">
    <property type="entry name" value="Phosphotyrosine protein phosphatases I"/>
    <property type="match status" value="1"/>
</dbReference>
<reference evidence="7 8" key="1">
    <citation type="submission" date="2020-12" db="EMBL/GenBank/DDBJ databases">
        <title>Pseudomonas schmalbachii sp. nov. isolated from millipede gut.</title>
        <authorList>
            <person name="Shelomi M."/>
        </authorList>
    </citation>
    <scope>NUCLEOTIDE SEQUENCE [LARGE SCALE GENOMIC DNA]</scope>
    <source>
        <strain evidence="7 8">Milli4</strain>
    </source>
</reference>
<dbReference type="Pfam" id="PF01451">
    <property type="entry name" value="LMWPc"/>
    <property type="match status" value="1"/>
</dbReference>
<evidence type="ECO:0000313" key="7">
    <source>
        <dbReference type="EMBL" id="MBO3277146.1"/>
    </source>
</evidence>
<comment type="similarity">
    <text evidence="1">Belongs to the low molecular weight phosphotyrosine protein phosphatase family.</text>
</comment>
<dbReference type="InterPro" id="IPR023485">
    <property type="entry name" value="Ptyr_pPase"/>
</dbReference>
<keyword evidence="3" id="KW-0378">Hydrolase</keyword>
<evidence type="ECO:0000256" key="2">
    <source>
        <dbReference type="ARBA" id="ARBA00013064"/>
    </source>
</evidence>
<evidence type="ECO:0000313" key="8">
    <source>
        <dbReference type="Proteomes" id="UP000669060"/>
    </source>
</evidence>
<accession>A0ABS3TU24</accession>
<name>A0ABS3TU24_9PSED</name>
<comment type="catalytic activity">
    <reaction evidence="5">
        <text>O-phospho-L-tyrosyl-[protein] + H2O = L-tyrosyl-[protein] + phosphate</text>
        <dbReference type="Rhea" id="RHEA:10684"/>
        <dbReference type="Rhea" id="RHEA-COMP:10136"/>
        <dbReference type="Rhea" id="RHEA-COMP:20101"/>
        <dbReference type="ChEBI" id="CHEBI:15377"/>
        <dbReference type="ChEBI" id="CHEBI:43474"/>
        <dbReference type="ChEBI" id="CHEBI:46858"/>
        <dbReference type="ChEBI" id="CHEBI:61978"/>
        <dbReference type="EC" id="3.1.3.48"/>
    </reaction>
</comment>
<dbReference type="InterPro" id="IPR017867">
    <property type="entry name" value="Tyr_phospatase_low_mol_wt"/>
</dbReference>